<keyword evidence="7" id="KW-0539">Nucleus</keyword>
<dbReference type="InterPro" id="IPR013087">
    <property type="entry name" value="Znf_C2H2_type"/>
</dbReference>
<feature type="compositionally biased region" description="Basic and acidic residues" evidence="9">
    <location>
        <begin position="222"/>
        <end position="240"/>
    </location>
</feature>
<dbReference type="Gene3D" id="3.30.160.60">
    <property type="entry name" value="Classic Zinc Finger"/>
    <property type="match status" value="1"/>
</dbReference>
<evidence type="ECO:0000259" key="10">
    <source>
        <dbReference type="PROSITE" id="PS50157"/>
    </source>
</evidence>
<dbReference type="SMART" id="SM00355">
    <property type="entry name" value="ZnF_C2H2"/>
    <property type="match status" value="5"/>
</dbReference>
<feature type="compositionally biased region" description="Polar residues" evidence="9">
    <location>
        <begin position="330"/>
        <end position="354"/>
    </location>
</feature>
<dbReference type="GO" id="GO:0006357">
    <property type="term" value="P:regulation of transcription by RNA polymerase II"/>
    <property type="evidence" value="ECO:0007669"/>
    <property type="project" value="TreeGrafter"/>
</dbReference>
<feature type="compositionally biased region" description="Basic and acidic residues" evidence="9">
    <location>
        <begin position="10"/>
        <end position="19"/>
    </location>
</feature>
<gene>
    <name evidence="11" type="ORF">TCMB3V08_LOCUS4545</name>
</gene>
<feature type="compositionally biased region" description="Acidic residues" evidence="9">
    <location>
        <begin position="202"/>
        <end position="221"/>
    </location>
</feature>
<feature type="region of interest" description="Disordered" evidence="9">
    <location>
        <begin position="585"/>
        <end position="620"/>
    </location>
</feature>
<comment type="subcellular location">
    <subcellularLocation>
        <location evidence="1">Nucleus</location>
    </subcellularLocation>
</comment>
<feature type="region of interest" description="Disordered" evidence="9">
    <location>
        <begin position="522"/>
        <end position="543"/>
    </location>
</feature>
<evidence type="ECO:0000256" key="8">
    <source>
        <dbReference type="PROSITE-ProRule" id="PRU00042"/>
    </source>
</evidence>
<dbReference type="PROSITE" id="PS50157">
    <property type="entry name" value="ZINC_FINGER_C2H2_2"/>
    <property type="match status" value="1"/>
</dbReference>
<dbReference type="GO" id="GO:0005634">
    <property type="term" value="C:nucleus"/>
    <property type="evidence" value="ECO:0007669"/>
    <property type="project" value="UniProtKB-SubCell"/>
</dbReference>
<reference evidence="11" key="1">
    <citation type="submission" date="2020-11" db="EMBL/GenBank/DDBJ databases">
        <authorList>
            <person name="Tran Van P."/>
        </authorList>
    </citation>
    <scope>NUCLEOTIDE SEQUENCE</scope>
</reference>
<keyword evidence="5" id="KW-0862">Zinc</keyword>
<feature type="compositionally biased region" description="Polar residues" evidence="9">
    <location>
        <begin position="30"/>
        <end position="40"/>
    </location>
</feature>
<dbReference type="AlphaFoldDB" id="A0A7R9J362"/>
<feature type="region of interest" description="Disordered" evidence="9">
    <location>
        <begin position="762"/>
        <end position="844"/>
    </location>
</feature>
<dbReference type="PANTHER" id="PTHR24404">
    <property type="entry name" value="ZINC FINGER PROTEIN"/>
    <property type="match status" value="1"/>
</dbReference>
<organism evidence="11">
    <name type="scientific">Timema californicum</name>
    <name type="common">California timema</name>
    <name type="synonym">Walking stick</name>
    <dbReference type="NCBI Taxonomy" id="61474"/>
    <lineage>
        <taxon>Eukaryota</taxon>
        <taxon>Metazoa</taxon>
        <taxon>Ecdysozoa</taxon>
        <taxon>Arthropoda</taxon>
        <taxon>Hexapoda</taxon>
        <taxon>Insecta</taxon>
        <taxon>Pterygota</taxon>
        <taxon>Neoptera</taxon>
        <taxon>Polyneoptera</taxon>
        <taxon>Phasmatodea</taxon>
        <taxon>Timematodea</taxon>
        <taxon>Timematoidea</taxon>
        <taxon>Timematidae</taxon>
        <taxon>Timema</taxon>
    </lineage>
</organism>
<feature type="region of interest" description="Disordered" evidence="9">
    <location>
        <begin position="713"/>
        <end position="748"/>
    </location>
</feature>
<feature type="compositionally biased region" description="Low complexity" evidence="9">
    <location>
        <begin position="590"/>
        <end position="606"/>
    </location>
</feature>
<keyword evidence="4 8" id="KW-0863">Zinc-finger</keyword>
<keyword evidence="2" id="KW-0479">Metal-binding</keyword>
<evidence type="ECO:0000256" key="7">
    <source>
        <dbReference type="ARBA" id="ARBA00023242"/>
    </source>
</evidence>
<dbReference type="SUPFAM" id="SSF57667">
    <property type="entry name" value="beta-beta-alpha zinc fingers"/>
    <property type="match status" value="1"/>
</dbReference>
<dbReference type="InterPro" id="IPR036236">
    <property type="entry name" value="Znf_C2H2_sf"/>
</dbReference>
<dbReference type="EMBL" id="OE180742">
    <property type="protein sequence ID" value="CAD7571883.1"/>
    <property type="molecule type" value="Genomic_DNA"/>
</dbReference>
<evidence type="ECO:0000256" key="5">
    <source>
        <dbReference type="ARBA" id="ARBA00022833"/>
    </source>
</evidence>
<feature type="compositionally biased region" description="Polar residues" evidence="9">
    <location>
        <begin position="763"/>
        <end position="777"/>
    </location>
</feature>
<feature type="domain" description="C2H2-type" evidence="10">
    <location>
        <begin position="854"/>
        <end position="881"/>
    </location>
</feature>
<evidence type="ECO:0000256" key="2">
    <source>
        <dbReference type="ARBA" id="ARBA00022723"/>
    </source>
</evidence>
<sequence>MNRSGVQSSKLDEHLDIHQRTWQSEEETEPQPTNHQLNSQPKVTKKTEKLPTKKKKKLQSPLCCLDCGLTFRKQGEFETHLVSHIRLPQVYVERISQSLVLALTRQAKPKQPLKLTLKKSVDAKEDDDSYQVVSDSKQQTVLLGPGGYYALNGVTLDSVKTEGDYPTRSVEGSEVGKTGGGEEEGRAITPEDNRPPVNVEPTSDDNEEEEEEEPEPSSEDSESSKESIEDACRETIERLKSLGATVQRIPVPQQHQSPTKDPSPPPATFSPTPSESLGPEFLAPERPSCPPTPAMLEIHNPASRDSSVFPETPMITQESLSVNGDREESGMSSDITTGQNEDSHQSNFSWNDVGSASVDEGIGSDARSASPNDETDPLLLPDSTRVEAESVVTPAESSTGESLLQGFLSNKSEPISQPDSAMSPLPTVESLGLGSEYISIEHLGETAFRCGVCGEGYTERAGLDNHCTREGHFKCERTECGSVVCNTGEELVSHQQAAHPLEGSAEAPYVQQLAQQVQRIPVPPGLSSEQSRAPTSMYHAPSPTTITAQTTMYPITSYTNSPYPPQQAPGYQQQIHPRPFSNLVQQQPVKSPSPGSQRPGPQPQKRAAPSGGATSPTGKQRRMDFLVEDRNDDADCHVVAMQKRADNMPIISNVEGVRTPDSMIHLTESITLSVRQPNSPLGNSVSVVASNGRGKNDAKAVANILATRGITVTPAGAGRGGQSSPQRPALQQRVIPQSQPPPQPAPMAALNLNSAISIIPAAGSQSSRQPQIQNNRSGGTGGGNFAVPMGRSPTSRQQQREVERPPRPPTVDLTQDTPHRPPPAPQTRPVQQPYIARGRGRGRPSLNMGAATRHTCQLCNKAFSTAESLGQHMLLHRSPGKLPYSPGTQPAMAQRVRPQAQAWSTKWKCSNCPAQYPNQQGLMLHQQACRRNLQTMQQQPAQHQQQHQQPSGLPAGVELAVPVVDLKSPGTVNRLRALGINHYIPFSPFLNKPNGYIGLPIVAVDGNRLPISGNITQMGATAVVSFGPLRTLPRSRKQLYNFPRGHSILLESSDPTKTISQILVLALRLERAVAVAAAAAKDACDA</sequence>
<dbReference type="GO" id="GO:0008270">
    <property type="term" value="F:zinc ion binding"/>
    <property type="evidence" value="ECO:0007669"/>
    <property type="project" value="UniProtKB-KW"/>
</dbReference>
<keyword evidence="6" id="KW-0238">DNA-binding</keyword>
<accession>A0A7R9J362</accession>
<dbReference type="InterPro" id="IPR050589">
    <property type="entry name" value="Ikaros_C2H2-ZF"/>
</dbReference>
<keyword evidence="3" id="KW-0677">Repeat</keyword>
<evidence type="ECO:0000256" key="1">
    <source>
        <dbReference type="ARBA" id="ARBA00004123"/>
    </source>
</evidence>
<dbReference type="GO" id="GO:0000978">
    <property type="term" value="F:RNA polymerase II cis-regulatory region sequence-specific DNA binding"/>
    <property type="evidence" value="ECO:0007669"/>
    <property type="project" value="TreeGrafter"/>
</dbReference>
<proteinExistence type="predicted"/>
<evidence type="ECO:0000256" key="9">
    <source>
        <dbReference type="SAM" id="MobiDB-lite"/>
    </source>
</evidence>
<feature type="compositionally biased region" description="Basic and acidic residues" evidence="9">
    <location>
        <begin position="183"/>
        <end position="194"/>
    </location>
</feature>
<dbReference type="PANTHER" id="PTHR24404:SF81">
    <property type="entry name" value="C2H2-TYPE DOMAIN-CONTAINING PROTEIN"/>
    <property type="match status" value="1"/>
</dbReference>
<evidence type="ECO:0000313" key="11">
    <source>
        <dbReference type="EMBL" id="CAD7571883.1"/>
    </source>
</evidence>
<protein>
    <submittedName>
        <fullName evidence="11">(California timema) hypothetical protein</fullName>
    </submittedName>
</protein>
<evidence type="ECO:0000256" key="6">
    <source>
        <dbReference type="ARBA" id="ARBA00023125"/>
    </source>
</evidence>
<dbReference type="PROSITE" id="PS00028">
    <property type="entry name" value="ZINC_FINGER_C2H2_1"/>
    <property type="match status" value="3"/>
</dbReference>
<feature type="region of interest" description="Disordered" evidence="9">
    <location>
        <begin position="1"/>
        <end position="53"/>
    </location>
</feature>
<feature type="region of interest" description="Disordered" evidence="9">
    <location>
        <begin position="159"/>
        <end position="402"/>
    </location>
</feature>
<evidence type="ECO:0000256" key="3">
    <source>
        <dbReference type="ARBA" id="ARBA00022737"/>
    </source>
</evidence>
<dbReference type="Pfam" id="PF00096">
    <property type="entry name" value="zf-C2H2"/>
    <property type="match status" value="1"/>
</dbReference>
<evidence type="ECO:0000256" key="4">
    <source>
        <dbReference type="ARBA" id="ARBA00022771"/>
    </source>
</evidence>
<name>A0A7R9J362_TIMCA</name>
<dbReference type="GO" id="GO:0003700">
    <property type="term" value="F:DNA-binding transcription factor activity"/>
    <property type="evidence" value="ECO:0007669"/>
    <property type="project" value="TreeGrafter"/>
</dbReference>